<dbReference type="Proteomes" id="UP000000311">
    <property type="component" value="Unassembled WGS sequence"/>
</dbReference>
<dbReference type="InParanoid" id="E2AGC2"/>
<keyword evidence="3" id="KW-1185">Reference proteome</keyword>
<feature type="compositionally biased region" description="Basic and acidic residues" evidence="1">
    <location>
        <begin position="41"/>
        <end position="51"/>
    </location>
</feature>
<evidence type="ECO:0000256" key="1">
    <source>
        <dbReference type="SAM" id="MobiDB-lite"/>
    </source>
</evidence>
<evidence type="ECO:0000313" key="2">
    <source>
        <dbReference type="EMBL" id="EFN67517.1"/>
    </source>
</evidence>
<gene>
    <name evidence="2" type="ORF">EAG_13792</name>
</gene>
<reference evidence="2 3" key="1">
    <citation type="journal article" date="2010" name="Science">
        <title>Genomic comparison of the ants Camponotus floridanus and Harpegnathos saltator.</title>
        <authorList>
            <person name="Bonasio R."/>
            <person name="Zhang G."/>
            <person name="Ye C."/>
            <person name="Mutti N.S."/>
            <person name="Fang X."/>
            <person name="Qin N."/>
            <person name="Donahue G."/>
            <person name="Yang P."/>
            <person name="Li Q."/>
            <person name="Li C."/>
            <person name="Zhang P."/>
            <person name="Huang Z."/>
            <person name="Berger S.L."/>
            <person name="Reinberg D."/>
            <person name="Wang J."/>
            <person name="Liebig J."/>
        </authorList>
    </citation>
    <scope>NUCLEOTIDE SEQUENCE [LARGE SCALE GENOMIC DNA]</scope>
    <source>
        <strain evidence="3">C129</strain>
    </source>
</reference>
<feature type="region of interest" description="Disordered" evidence="1">
    <location>
        <begin position="1"/>
        <end position="51"/>
    </location>
</feature>
<accession>E2AGC2</accession>
<proteinExistence type="predicted"/>
<protein>
    <submittedName>
        <fullName evidence="2">Uncharacterized protein</fullName>
    </submittedName>
</protein>
<sequence length="90" mass="10225">MLDAFETDRQSPSSYWRHVRDSRRASPWKRSHPGGGLYSNREGESRPRQEERHRLVTNMYLPWLDPDVSSAYPAPVKTGLPAATNTSAAN</sequence>
<name>E2AGC2_CAMFO</name>
<organism evidence="3">
    <name type="scientific">Camponotus floridanus</name>
    <name type="common">Florida carpenter ant</name>
    <dbReference type="NCBI Taxonomy" id="104421"/>
    <lineage>
        <taxon>Eukaryota</taxon>
        <taxon>Metazoa</taxon>
        <taxon>Ecdysozoa</taxon>
        <taxon>Arthropoda</taxon>
        <taxon>Hexapoda</taxon>
        <taxon>Insecta</taxon>
        <taxon>Pterygota</taxon>
        <taxon>Neoptera</taxon>
        <taxon>Endopterygota</taxon>
        <taxon>Hymenoptera</taxon>
        <taxon>Apocrita</taxon>
        <taxon>Aculeata</taxon>
        <taxon>Formicoidea</taxon>
        <taxon>Formicidae</taxon>
        <taxon>Formicinae</taxon>
        <taxon>Camponotus</taxon>
    </lineage>
</organism>
<dbReference type="EMBL" id="GL439287">
    <property type="protein sequence ID" value="EFN67517.1"/>
    <property type="molecule type" value="Genomic_DNA"/>
</dbReference>
<evidence type="ECO:0000313" key="3">
    <source>
        <dbReference type="Proteomes" id="UP000000311"/>
    </source>
</evidence>
<dbReference type="AlphaFoldDB" id="E2AGC2"/>